<sequence length="559" mass="63617">MDPLNDPASRPDPSLPLPVRALQTLLRVFPDVFVLVDGVEGHPTTLNSLSRTCRALHDFGWNRVYSRIFPLKFDFGVSDTLCFSVDDAAKADELWRRFKALRVIHRGEADRLKIIDTLYIAHLMLLEDGGLNSTQLEWAGLGDFLQAVLSEQLQLGGYVEAPVDEMCSLVVALLWQWTQLGHDVFNAKKDSRQRERIMSFLETFLFTNFYYDLPEAAHIPSLSLIEQTRAIDASEGITHRRRVKHFGQDLKMQAPPIALYALSLYFAYMELDGLARMSGLVSRAQRVSLPYPITPYTITTDDVDEYNAACRSRATLFRSPARSMTGIHPYVAHWARIAYSASFPAEICQQVSFDLPRVAYRLGDLSGTWEGTYLECAYEHYEHPRGCRRGLGSMPSRRAMSFELEEHYRYNTPLSSVPRGRGDDWDNEANVPRSRPPSPFESPPPFSEHWQKRKRGWCFQPPVTPSAPAPRKVFYQTFHVRPQESSDDLTHLKSSQEPDEIDVNDVSEVILTGTTPDVRRGWGTYEWRGRVRMSDGHIVMVKKPVGLLAFFTQAVIKVG</sequence>
<protein>
    <submittedName>
        <fullName evidence="1">Uncharacterized protein</fullName>
    </submittedName>
</protein>
<reference evidence="1" key="1">
    <citation type="submission" date="2021-02" db="EMBL/GenBank/DDBJ databases">
        <authorList>
            <consortium name="DOE Joint Genome Institute"/>
            <person name="Ahrendt S."/>
            <person name="Looney B.P."/>
            <person name="Miyauchi S."/>
            <person name="Morin E."/>
            <person name="Drula E."/>
            <person name="Courty P.E."/>
            <person name="Chicoki N."/>
            <person name="Fauchery L."/>
            <person name="Kohler A."/>
            <person name="Kuo A."/>
            <person name="Labutti K."/>
            <person name="Pangilinan J."/>
            <person name="Lipzen A."/>
            <person name="Riley R."/>
            <person name="Andreopoulos W."/>
            <person name="He G."/>
            <person name="Johnson J."/>
            <person name="Barry K.W."/>
            <person name="Grigoriev I.V."/>
            <person name="Nagy L."/>
            <person name="Hibbett D."/>
            <person name="Henrissat B."/>
            <person name="Matheny P.B."/>
            <person name="Labbe J."/>
            <person name="Martin F."/>
        </authorList>
    </citation>
    <scope>NUCLEOTIDE SEQUENCE</scope>
    <source>
        <strain evidence="1">EC-137</strain>
    </source>
</reference>
<proteinExistence type="predicted"/>
<accession>A0ACB8QIX4</accession>
<comment type="caution">
    <text evidence="1">The sequence shown here is derived from an EMBL/GenBank/DDBJ whole genome shotgun (WGS) entry which is preliminary data.</text>
</comment>
<evidence type="ECO:0000313" key="1">
    <source>
        <dbReference type="EMBL" id="KAI0031789.1"/>
    </source>
</evidence>
<evidence type="ECO:0000313" key="2">
    <source>
        <dbReference type="Proteomes" id="UP000814128"/>
    </source>
</evidence>
<dbReference type="Proteomes" id="UP000814128">
    <property type="component" value="Unassembled WGS sequence"/>
</dbReference>
<name>A0ACB8QIX4_9AGAM</name>
<gene>
    <name evidence="1" type="ORF">K488DRAFT_86468</name>
</gene>
<keyword evidence="2" id="KW-1185">Reference proteome</keyword>
<dbReference type="EMBL" id="MU273567">
    <property type="protein sequence ID" value="KAI0031789.1"/>
    <property type="molecule type" value="Genomic_DNA"/>
</dbReference>
<organism evidence="1 2">
    <name type="scientific">Vararia minispora EC-137</name>
    <dbReference type="NCBI Taxonomy" id="1314806"/>
    <lineage>
        <taxon>Eukaryota</taxon>
        <taxon>Fungi</taxon>
        <taxon>Dikarya</taxon>
        <taxon>Basidiomycota</taxon>
        <taxon>Agaricomycotina</taxon>
        <taxon>Agaricomycetes</taxon>
        <taxon>Russulales</taxon>
        <taxon>Lachnocladiaceae</taxon>
        <taxon>Vararia</taxon>
    </lineage>
</organism>
<reference evidence="1" key="2">
    <citation type="journal article" date="2022" name="New Phytol.">
        <title>Evolutionary transition to the ectomycorrhizal habit in the genomes of a hyperdiverse lineage of mushroom-forming fungi.</title>
        <authorList>
            <person name="Looney B."/>
            <person name="Miyauchi S."/>
            <person name="Morin E."/>
            <person name="Drula E."/>
            <person name="Courty P.E."/>
            <person name="Kohler A."/>
            <person name="Kuo A."/>
            <person name="LaButti K."/>
            <person name="Pangilinan J."/>
            <person name="Lipzen A."/>
            <person name="Riley R."/>
            <person name="Andreopoulos W."/>
            <person name="He G."/>
            <person name="Johnson J."/>
            <person name="Nolan M."/>
            <person name="Tritt A."/>
            <person name="Barry K.W."/>
            <person name="Grigoriev I.V."/>
            <person name="Nagy L.G."/>
            <person name="Hibbett D."/>
            <person name="Henrissat B."/>
            <person name="Matheny P.B."/>
            <person name="Labbe J."/>
            <person name="Martin F.M."/>
        </authorList>
    </citation>
    <scope>NUCLEOTIDE SEQUENCE</scope>
    <source>
        <strain evidence="1">EC-137</strain>
    </source>
</reference>